<sequence>MGKKEKKKHKQKMRSRSRSRDREERYNKSNSKNESDSNSSSLDRRQNKKHKERSRSQEETKHKRSRHKSGSFSSEDGSDRTRSRERKKHKKLRRVSVSSTSSEDSNSDRMSRTRMIEKDILRLKEERRQRKEIIKATETPEDKRARRLAKKELKERRRKEKMGWDKEYLGYTNADNPFGDEHLLDTFLWSKKMDKEGNRSLSKEEIQQLQKQKMEENRRELEKVKKRRLEREKEMEERQSEREQMQREKEAEYYREWEKQEDSFHLQQAKLRSQIRVQDGRAKPIDLLAKYISAEDDELAVEMHEPYTYLYGLTVPDLEDLLEDIKVYLELEQGKNADYWRDIITVTTDELNKLRKVDADSREFRDRREGINQSVSEEVATIFKGKTTKQLLLLEEQIKKKVHGGEGVDVGYWESLLQQLKAHMARTRLRERHQDVLRQKLFKLKQEQGITSEPLFPVVSSGSRDYVKGTGRGIPDALPSQDRQTDSPKPASDSQEPGPSRERPQIEEEGSSGIQVKIKQEKVNEEEENADEDEEEGETVLTEEDLEPQEVIDYKAGNYSPKLLQPEDLNIDDVVYDVEDDMKKLELAREQVRYTGQVKLDAETEFEKKAREGMNDDEAQFSVEFQLEHNSFLWSDKYRPRKPRFFNRVHTGFEWNKYNQTHYDIDNPPPKIVQGYKFNIFYPDLIDKTKTPEYTVTPLEDNKDFGVLRFHAGPPYEDIAFKVVNREWEFSYKRGFRCQFANNIFQLWFHFKRYRYRR</sequence>
<keyword evidence="8" id="KW-1185">Reference proteome</keyword>
<dbReference type="InterPro" id="IPR018816">
    <property type="entry name" value="Cactin_central"/>
</dbReference>
<evidence type="ECO:0000313" key="7">
    <source>
        <dbReference type="EMBL" id="KAL3867399.1"/>
    </source>
</evidence>
<dbReference type="Proteomes" id="UP001634394">
    <property type="component" value="Unassembled WGS sequence"/>
</dbReference>
<reference evidence="7 8" key="1">
    <citation type="submission" date="2024-11" db="EMBL/GenBank/DDBJ databases">
        <title>Chromosome-level genome assembly of the freshwater bivalve Anodonta woodiana.</title>
        <authorList>
            <person name="Chen X."/>
        </authorList>
    </citation>
    <scope>NUCLEOTIDE SEQUENCE [LARGE SCALE GENOMIC DNA]</scope>
    <source>
        <strain evidence="7">MN2024</strain>
        <tissue evidence="7">Gills</tissue>
    </source>
</reference>
<feature type="region of interest" description="Disordered" evidence="4">
    <location>
        <begin position="1"/>
        <end position="159"/>
    </location>
</feature>
<evidence type="ECO:0000256" key="4">
    <source>
        <dbReference type="SAM" id="MobiDB-lite"/>
    </source>
</evidence>
<dbReference type="InterPro" id="IPR019134">
    <property type="entry name" value="Cactin_C"/>
</dbReference>
<evidence type="ECO:0000256" key="2">
    <source>
        <dbReference type="ARBA" id="ARBA00034534"/>
    </source>
</evidence>
<feature type="domain" description="Splicing factor cactin central" evidence="6">
    <location>
        <begin position="247"/>
        <end position="433"/>
    </location>
</feature>
<feature type="compositionally biased region" description="Basic residues" evidence="4">
    <location>
        <begin position="83"/>
        <end position="94"/>
    </location>
</feature>
<feature type="domain" description="Splicing factor Cactin C-terminal" evidence="5">
    <location>
        <begin position="634"/>
        <end position="758"/>
    </location>
</feature>
<organism evidence="7 8">
    <name type="scientific">Sinanodonta woodiana</name>
    <name type="common">Chinese pond mussel</name>
    <name type="synonym">Anodonta woodiana</name>
    <dbReference type="NCBI Taxonomy" id="1069815"/>
    <lineage>
        <taxon>Eukaryota</taxon>
        <taxon>Metazoa</taxon>
        <taxon>Spiralia</taxon>
        <taxon>Lophotrochozoa</taxon>
        <taxon>Mollusca</taxon>
        <taxon>Bivalvia</taxon>
        <taxon>Autobranchia</taxon>
        <taxon>Heteroconchia</taxon>
        <taxon>Palaeoheterodonta</taxon>
        <taxon>Unionida</taxon>
        <taxon>Unionoidea</taxon>
        <taxon>Unionidae</taxon>
        <taxon>Unioninae</taxon>
        <taxon>Sinanodonta</taxon>
    </lineage>
</organism>
<feature type="compositionally biased region" description="Basic and acidic residues" evidence="4">
    <location>
        <begin position="18"/>
        <end position="35"/>
    </location>
</feature>
<accession>A0ABD3W0M1</accession>
<feature type="coiled-coil region" evidence="3">
    <location>
        <begin position="192"/>
        <end position="251"/>
    </location>
</feature>
<evidence type="ECO:0000256" key="3">
    <source>
        <dbReference type="SAM" id="Coils"/>
    </source>
</evidence>
<name>A0ABD3W0M1_SINWO</name>
<evidence type="ECO:0000259" key="6">
    <source>
        <dbReference type="Pfam" id="PF10312"/>
    </source>
</evidence>
<feature type="compositionally biased region" description="Low complexity" evidence="4">
    <location>
        <begin position="95"/>
        <end position="104"/>
    </location>
</feature>
<feature type="region of interest" description="Disordered" evidence="4">
    <location>
        <begin position="466"/>
        <end position="552"/>
    </location>
</feature>
<dbReference type="Pfam" id="PF10312">
    <property type="entry name" value="Cactin_mid"/>
    <property type="match status" value="1"/>
</dbReference>
<dbReference type="EMBL" id="JBJQND010000009">
    <property type="protein sequence ID" value="KAL3867399.1"/>
    <property type="molecule type" value="Genomic_DNA"/>
</dbReference>
<feature type="compositionally biased region" description="Basic residues" evidence="4">
    <location>
        <begin position="1"/>
        <end position="17"/>
    </location>
</feature>
<feature type="compositionally biased region" description="Acidic residues" evidence="4">
    <location>
        <begin position="524"/>
        <end position="550"/>
    </location>
</feature>
<comment type="similarity">
    <text evidence="1">Belongs to the CACTIN family.</text>
</comment>
<evidence type="ECO:0000259" key="5">
    <source>
        <dbReference type="Pfam" id="PF09732"/>
    </source>
</evidence>
<protein>
    <recommendedName>
        <fullName evidence="2">Splicing factor Cactin</fullName>
    </recommendedName>
</protein>
<evidence type="ECO:0000256" key="1">
    <source>
        <dbReference type="ARBA" id="ARBA00006895"/>
    </source>
</evidence>
<proteinExistence type="inferred from homology"/>
<dbReference type="SMART" id="SM01050">
    <property type="entry name" value="CactinC_cactus"/>
    <property type="match status" value="1"/>
</dbReference>
<evidence type="ECO:0000313" key="8">
    <source>
        <dbReference type="Proteomes" id="UP001634394"/>
    </source>
</evidence>
<dbReference type="AlphaFoldDB" id="A0ABD3W0M1"/>
<feature type="compositionally biased region" description="Basic and acidic residues" evidence="4">
    <location>
        <begin position="106"/>
        <end position="159"/>
    </location>
</feature>
<dbReference type="Pfam" id="PF09732">
    <property type="entry name" value="CactinC_cactus"/>
    <property type="match status" value="1"/>
</dbReference>
<gene>
    <name evidence="7" type="ORF">ACJMK2_044604</name>
</gene>
<comment type="caution">
    <text evidence="7">The sequence shown here is derived from an EMBL/GenBank/DDBJ whole genome shotgun (WGS) entry which is preliminary data.</text>
</comment>
<dbReference type="PANTHER" id="PTHR21737:SF4">
    <property type="entry name" value="SPLICING FACTOR CACTIN"/>
    <property type="match status" value="1"/>
</dbReference>
<keyword evidence="3" id="KW-0175">Coiled coil</keyword>
<dbReference type="PANTHER" id="PTHR21737">
    <property type="entry name" value="POLYGLUTAMINE BINDING PROTEIN 1/MARVEL MEMBRANE-ASSOCIATING DOMAIN CONTAINING 3"/>
    <property type="match status" value="1"/>
</dbReference>